<comment type="caution">
    <text evidence="1">The sequence shown here is derived from an EMBL/GenBank/DDBJ whole genome shotgun (WGS) entry which is preliminary data.</text>
</comment>
<accession>A0A448XMX1</accession>
<dbReference type="InterPro" id="IPR012340">
    <property type="entry name" value="NA-bd_OB-fold"/>
</dbReference>
<gene>
    <name evidence="1" type="ORF">PXEA_LOCUS33866</name>
</gene>
<evidence type="ECO:0000313" key="1">
    <source>
        <dbReference type="EMBL" id="VEL40426.1"/>
    </source>
</evidence>
<evidence type="ECO:0000313" key="2">
    <source>
        <dbReference type="Proteomes" id="UP000784294"/>
    </source>
</evidence>
<dbReference type="Proteomes" id="UP000784294">
    <property type="component" value="Unassembled WGS sequence"/>
</dbReference>
<dbReference type="SUPFAM" id="SSF50249">
    <property type="entry name" value="Nucleic acid-binding proteins"/>
    <property type="match status" value="1"/>
</dbReference>
<keyword evidence="2" id="KW-1185">Reference proteome</keyword>
<organism evidence="1 2">
    <name type="scientific">Protopolystoma xenopodis</name>
    <dbReference type="NCBI Taxonomy" id="117903"/>
    <lineage>
        <taxon>Eukaryota</taxon>
        <taxon>Metazoa</taxon>
        <taxon>Spiralia</taxon>
        <taxon>Lophotrochozoa</taxon>
        <taxon>Platyhelminthes</taxon>
        <taxon>Monogenea</taxon>
        <taxon>Polyopisthocotylea</taxon>
        <taxon>Polystomatidea</taxon>
        <taxon>Polystomatidae</taxon>
        <taxon>Protopolystoma</taxon>
    </lineage>
</organism>
<protein>
    <submittedName>
        <fullName evidence="1">Uncharacterized protein</fullName>
    </submittedName>
</protein>
<reference evidence="1" key="1">
    <citation type="submission" date="2018-11" db="EMBL/GenBank/DDBJ databases">
        <authorList>
            <consortium name="Pathogen Informatics"/>
        </authorList>
    </citation>
    <scope>NUCLEOTIDE SEQUENCE</scope>
</reference>
<sequence>MNRERFANGALDLNNIDLEFESTNNTSLDLGASLMSAWPSAFRLKLRGDSDRLIEEWMLAANIAVARSLYAGVQHFSSSHGLDKNPLYTRKFEALLRAHEPIRIDLVHDLARLGKAAQLKVDLLRDETTLGVNIVF</sequence>
<dbReference type="OrthoDB" id="372421at2759"/>
<dbReference type="AlphaFoldDB" id="A0A448XMX1"/>
<proteinExistence type="predicted"/>
<name>A0A448XMX1_9PLAT</name>
<dbReference type="EMBL" id="CAAALY010264853">
    <property type="protein sequence ID" value="VEL40426.1"/>
    <property type="molecule type" value="Genomic_DNA"/>
</dbReference>